<evidence type="ECO:0000313" key="3">
    <source>
        <dbReference type="EMBL" id="EEE69823.1"/>
    </source>
</evidence>
<dbReference type="InterPro" id="IPR000008">
    <property type="entry name" value="C2_dom"/>
</dbReference>
<reference evidence="3" key="1">
    <citation type="journal article" date="2005" name="PLoS Biol.">
        <title>The genomes of Oryza sativa: a history of duplications.</title>
        <authorList>
            <person name="Yu J."/>
            <person name="Wang J."/>
            <person name="Lin W."/>
            <person name="Li S."/>
            <person name="Li H."/>
            <person name="Zhou J."/>
            <person name="Ni P."/>
            <person name="Dong W."/>
            <person name="Hu S."/>
            <person name="Zeng C."/>
            <person name="Zhang J."/>
            <person name="Zhang Y."/>
            <person name="Li R."/>
            <person name="Xu Z."/>
            <person name="Li S."/>
            <person name="Li X."/>
            <person name="Zheng H."/>
            <person name="Cong L."/>
            <person name="Lin L."/>
            <person name="Yin J."/>
            <person name="Geng J."/>
            <person name="Li G."/>
            <person name="Shi J."/>
            <person name="Liu J."/>
            <person name="Lv H."/>
            <person name="Li J."/>
            <person name="Wang J."/>
            <person name="Deng Y."/>
            <person name="Ran L."/>
            <person name="Shi X."/>
            <person name="Wang X."/>
            <person name="Wu Q."/>
            <person name="Li C."/>
            <person name="Ren X."/>
            <person name="Wang J."/>
            <person name="Wang X."/>
            <person name="Li D."/>
            <person name="Liu D."/>
            <person name="Zhang X."/>
            <person name="Ji Z."/>
            <person name="Zhao W."/>
            <person name="Sun Y."/>
            <person name="Zhang Z."/>
            <person name="Bao J."/>
            <person name="Han Y."/>
            <person name="Dong L."/>
            <person name="Ji J."/>
            <person name="Chen P."/>
            <person name="Wu S."/>
            <person name="Liu J."/>
            <person name="Xiao Y."/>
            <person name="Bu D."/>
            <person name="Tan J."/>
            <person name="Yang L."/>
            <person name="Ye C."/>
            <person name="Zhang J."/>
            <person name="Xu J."/>
            <person name="Zhou Y."/>
            <person name="Yu Y."/>
            <person name="Zhang B."/>
            <person name="Zhuang S."/>
            <person name="Wei H."/>
            <person name="Liu B."/>
            <person name="Lei M."/>
            <person name="Yu H."/>
            <person name="Li Y."/>
            <person name="Xu H."/>
            <person name="Wei S."/>
            <person name="He X."/>
            <person name="Fang L."/>
            <person name="Zhang Z."/>
            <person name="Zhang Y."/>
            <person name="Huang X."/>
            <person name="Su Z."/>
            <person name="Tong W."/>
            <person name="Li J."/>
            <person name="Tong Z."/>
            <person name="Li S."/>
            <person name="Ye J."/>
            <person name="Wang L."/>
            <person name="Fang L."/>
            <person name="Lei T."/>
            <person name="Chen C."/>
            <person name="Chen H."/>
            <person name="Xu Z."/>
            <person name="Li H."/>
            <person name="Huang H."/>
            <person name="Zhang F."/>
            <person name="Xu H."/>
            <person name="Li N."/>
            <person name="Zhao C."/>
            <person name="Li S."/>
            <person name="Dong L."/>
            <person name="Huang Y."/>
            <person name="Li L."/>
            <person name="Xi Y."/>
            <person name="Qi Q."/>
            <person name="Li W."/>
            <person name="Zhang B."/>
            <person name="Hu W."/>
            <person name="Zhang Y."/>
            <person name="Tian X."/>
            <person name="Jiao Y."/>
            <person name="Liang X."/>
            <person name="Jin J."/>
            <person name="Gao L."/>
            <person name="Zheng W."/>
            <person name="Hao B."/>
            <person name="Liu S."/>
            <person name="Wang W."/>
            <person name="Yuan L."/>
            <person name="Cao M."/>
            <person name="McDermott J."/>
            <person name="Samudrala R."/>
            <person name="Wang J."/>
            <person name="Wong G.K."/>
            <person name="Yang H."/>
        </authorList>
    </citation>
    <scope>NUCLEOTIDE SEQUENCE [LARGE SCALE GENOMIC DNA]</scope>
</reference>
<dbReference type="InterPro" id="IPR047259">
    <property type="entry name" value="QUIRKY-like"/>
</dbReference>
<dbReference type="AlphaFoldDB" id="B9G3X5"/>
<dbReference type="EMBL" id="CM000146">
    <property type="protein sequence ID" value="EEE69823.1"/>
    <property type="molecule type" value="Genomic_DNA"/>
</dbReference>
<name>B9G3X5_ORYSJ</name>
<feature type="domain" description="C2" evidence="2">
    <location>
        <begin position="402"/>
        <end position="483"/>
    </location>
</feature>
<dbReference type="Proteomes" id="UP000007752">
    <property type="component" value="Chromosome 9"/>
</dbReference>
<protein>
    <recommendedName>
        <fullName evidence="2">C2 domain-containing protein</fullName>
    </recommendedName>
</protein>
<gene>
    <name evidence="3" type="ORF">OsJ_29570</name>
</gene>
<feature type="region of interest" description="Disordered" evidence="1">
    <location>
        <begin position="1"/>
        <end position="23"/>
    </location>
</feature>
<reference evidence="3" key="2">
    <citation type="submission" date="2008-12" db="EMBL/GenBank/DDBJ databases">
        <title>Improved gene annotation of the rice (Oryza sativa) genomes.</title>
        <authorList>
            <person name="Wang J."/>
            <person name="Li R."/>
            <person name="Fan W."/>
            <person name="Huang Q."/>
            <person name="Zhang J."/>
            <person name="Zhou Y."/>
            <person name="Hu Y."/>
            <person name="Zi S."/>
            <person name="Li J."/>
            <person name="Ni P."/>
            <person name="Zheng H."/>
            <person name="Zhang Y."/>
            <person name="Zhao M."/>
            <person name="Hao Q."/>
            <person name="McDermott J."/>
            <person name="Samudrala R."/>
            <person name="Kristiansen K."/>
            <person name="Wong G.K.-S."/>
        </authorList>
    </citation>
    <scope>NUCLEOTIDE SEQUENCE</scope>
</reference>
<feature type="compositionally biased region" description="Pro residues" evidence="1">
    <location>
        <begin position="1"/>
        <end position="20"/>
    </location>
</feature>
<dbReference type="PANTHER" id="PTHR31425:SF36">
    <property type="entry name" value="PROTEIN QUIRKY"/>
    <property type="match status" value="1"/>
</dbReference>
<sequence>MAPPPPSPPPPSPPPAPAPPSSRWDTPVPQWVILWRVPRVYPADVPSKGSEFSLALAAPPRISSLSLAAPPHLSSAYLTAAPPQISAHGRFLSGDLGPFAPFVLAADASGVILVHAYSARVLFDHSGSGSNSGSGSGSGGPFVAGDKGGSRIGPCLYVIDTFSAAADFLPDRNTNPGLTNFALVVHNHEGVVARSYSVMELVLEADSNKAQLWEFSSASGVCAEGEEELSMTLLPDGLHAEEVETLSSVCVSEGKITYVAVSGHPGGLPSEGNVLVWICTVTPMSVIWDTICHALGLQRGAPPVISVLDRQDASVLYFFMQQHLVGFHLTRRLCTSVILCNCNCNRTREEDKEQHIVYAGITTAAEAALELFEARMDSIQDGPPAHVVVPPVHVVATSEAWNLRASVIEAHDLRVPAPSPGLPFDVRVKIKIGFQSARTQRSVASTSSGSAFAWEWEEDLMFVVSEPLDESLIVLVKDRTMIKEPARRGARPTSALLPAKEAAHVCSEYRPTAKQQWKPPVGVLELGIIGACGLLSTKTKGGAKYSTDAYCVAKYGKKWVRKRTVTDSPTASTRGGTSSARGRCTTRARCSRWRVFADDGDERQDYRIRKVPGARVQSYETALTGVQIHGVVPRCS</sequence>
<organism evidence="3">
    <name type="scientific">Oryza sativa subsp. japonica</name>
    <name type="common">Rice</name>
    <dbReference type="NCBI Taxonomy" id="39947"/>
    <lineage>
        <taxon>Eukaryota</taxon>
        <taxon>Viridiplantae</taxon>
        <taxon>Streptophyta</taxon>
        <taxon>Embryophyta</taxon>
        <taxon>Tracheophyta</taxon>
        <taxon>Spermatophyta</taxon>
        <taxon>Magnoliopsida</taxon>
        <taxon>Liliopsida</taxon>
        <taxon>Poales</taxon>
        <taxon>Poaceae</taxon>
        <taxon>BOP clade</taxon>
        <taxon>Oryzoideae</taxon>
        <taxon>Oryzeae</taxon>
        <taxon>Oryzinae</taxon>
        <taxon>Oryza</taxon>
        <taxon>Oryza sativa</taxon>
    </lineage>
</organism>
<dbReference type="PANTHER" id="PTHR31425">
    <property type="entry name" value="PHOSPHORIBOSYLANTHRANILATE TRANSFERASE ISOFORM 1"/>
    <property type="match status" value="1"/>
</dbReference>
<evidence type="ECO:0000256" key="1">
    <source>
        <dbReference type="SAM" id="MobiDB-lite"/>
    </source>
</evidence>
<dbReference type="InterPro" id="IPR035892">
    <property type="entry name" value="C2_domain_sf"/>
</dbReference>
<proteinExistence type="predicted"/>
<accession>B9G3X5</accession>
<dbReference type="Pfam" id="PF00168">
    <property type="entry name" value="C2"/>
    <property type="match status" value="1"/>
</dbReference>
<dbReference type="SUPFAM" id="SSF49562">
    <property type="entry name" value="C2 domain (Calcium/lipid-binding domain, CaLB)"/>
    <property type="match status" value="1"/>
</dbReference>
<evidence type="ECO:0000259" key="2">
    <source>
        <dbReference type="Pfam" id="PF00168"/>
    </source>
</evidence>